<dbReference type="InterPro" id="IPR036206">
    <property type="entry name" value="ThiamineP_synth_sf"/>
</dbReference>
<keyword evidence="5 9" id="KW-0784">Thiamine biosynthesis</keyword>
<gene>
    <name evidence="9" type="primary">thiE</name>
    <name evidence="13" type="ORF">J2S00_003152</name>
</gene>
<keyword evidence="2 9" id="KW-0808">Transferase</keyword>
<dbReference type="EC" id="2.5.1.3" evidence="9"/>
<feature type="binding site" evidence="9">
    <location>
        <position position="164"/>
    </location>
    <ligand>
        <name>2-[(2R,5Z)-2-carboxy-4-methylthiazol-5(2H)-ylidene]ethyl phosphate</name>
        <dbReference type="ChEBI" id="CHEBI:62899"/>
    </ligand>
</feature>
<dbReference type="GO" id="GO:0004789">
    <property type="term" value="F:thiamine-phosphate diphosphorylase activity"/>
    <property type="evidence" value="ECO:0007669"/>
    <property type="project" value="UniProtKB-EC"/>
</dbReference>
<reference evidence="13 14" key="1">
    <citation type="submission" date="2023-07" db="EMBL/GenBank/DDBJ databases">
        <title>Genomic Encyclopedia of Type Strains, Phase IV (KMG-IV): sequencing the most valuable type-strain genomes for metagenomic binning, comparative biology and taxonomic classification.</title>
        <authorList>
            <person name="Goeker M."/>
        </authorList>
    </citation>
    <scope>NUCLEOTIDE SEQUENCE [LARGE SCALE GENOMIC DNA]</scope>
    <source>
        <strain evidence="13 14">DSM 17740</strain>
    </source>
</reference>
<dbReference type="SUPFAM" id="SSF51391">
    <property type="entry name" value="Thiamin phosphate synthase"/>
    <property type="match status" value="1"/>
</dbReference>
<evidence type="ECO:0000313" key="14">
    <source>
        <dbReference type="Proteomes" id="UP001232445"/>
    </source>
</evidence>
<dbReference type="Proteomes" id="UP001232445">
    <property type="component" value="Unassembled WGS sequence"/>
</dbReference>
<evidence type="ECO:0000256" key="6">
    <source>
        <dbReference type="ARBA" id="ARBA00047334"/>
    </source>
</evidence>
<accession>A0ABU0CVB4</accession>
<evidence type="ECO:0000256" key="10">
    <source>
        <dbReference type="RuleBase" id="RU003826"/>
    </source>
</evidence>
<feature type="binding site" evidence="9">
    <location>
        <position position="68"/>
    </location>
    <ligand>
        <name>4-amino-2-methyl-5-(diphosphooxymethyl)pyrimidine</name>
        <dbReference type="ChEBI" id="CHEBI:57841"/>
    </ligand>
</feature>
<evidence type="ECO:0000256" key="8">
    <source>
        <dbReference type="ARBA" id="ARBA00047883"/>
    </source>
</evidence>
<feature type="binding site" evidence="9">
    <location>
        <position position="88"/>
    </location>
    <ligand>
        <name>Mg(2+)</name>
        <dbReference type="ChEBI" id="CHEBI:18420"/>
    </ligand>
</feature>
<keyword evidence="14" id="KW-1185">Reference proteome</keyword>
<feature type="binding site" evidence="9">
    <location>
        <begin position="36"/>
        <end position="40"/>
    </location>
    <ligand>
        <name>4-amino-2-methyl-5-(diphosphooxymethyl)pyrimidine</name>
        <dbReference type="ChEBI" id="CHEBI:57841"/>
    </ligand>
</feature>
<protein>
    <recommendedName>
        <fullName evidence="9">Thiamine-phosphate synthase</fullName>
        <shortName evidence="9">TP synthase</shortName>
        <shortName evidence="9">TPS</shortName>
        <ecNumber evidence="9">2.5.1.3</ecNumber>
    </recommendedName>
    <alternativeName>
        <fullName evidence="9">Thiamine-phosphate pyrophosphorylase</fullName>
        <shortName evidence="9">TMP pyrophosphorylase</shortName>
        <shortName evidence="9">TMP-PPase</shortName>
    </alternativeName>
</protein>
<name>A0ABU0CVB4_9BACI</name>
<comment type="catalytic activity">
    <reaction evidence="6 9 10">
        <text>4-methyl-5-(2-phosphooxyethyl)-thiazole + 4-amino-2-methyl-5-(diphosphooxymethyl)pyrimidine + H(+) = thiamine phosphate + diphosphate</text>
        <dbReference type="Rhea" id="RHEA:22328"/>
        <dbReference type="ChEBI" id="CHEBI:15378"/>
        <dbReference type="ChEBI" id="CHEBI:33019"/>
        <dbReference type="ChEBI" id="CHEBI:37575"/>
        <dbReference type="ChEBI" id="CHEBI:57841"/>
        <dbReference type="ChEBI" id="CHEBI:58296"/>
        <dbReference type="EC" id="2.5.1.3"/>
    </reaction>
</comment>
<evidence type="ECO:0000313" key="13">
    <source>
        <dbReference type="EMBL" id="MDQ0340343.1"/>
    </source>
</evidence>
<sequence length="209" mass="23051">MKDFSLYVITGEQFYPERNYLEVIEEAINGGADIVQLREKKKTKRELLDMAKHLKDLCVRYDVPFIVNDHVDIALAVDADGVHLGQDDLPLEEARKILGPDKIIGISTHKLEEAKRAEEGGADYIGVGPVFPTITKEDVVDPVGLEYVREVVAHIRIPFVAIGGIKLHNVDQVLEAGAERICIVSAIVGAEDVQGAARAFASKIKQVRK</sequence>
<evidence type="ECO:0000259" key="12">
    <source>
        <dbReference type="Pfam" id="PF02581"/>
    </source>
</evidence>
<feature type="binding site" evidence="9">
    <location>
        <position position="136"/>
    </location>
    <ligand>
        <name>4-amino-2-methyl-5-(diphosphooxymethyl)pyrimidine</name>
        <dbReference type="ChEBI" id="CHEBI:57841"/>
    </ligand>
</feature>
<dbReference type="HAMAP" id="MF_00097">
    <property type="entry name" value="TMP_synthase"/>
    <property type="match status" value="1"/>
</dbReference>
<evidence type="ECO:0000256" key="5">
    <source>
        <dbReference type="ARBA" id="ARBA00022977"/>
    </source>
</evidence>
<dbReference type="EMBL" id="JAUSUQ010000013">
    <property type="protein sequence ID" value="MDQ0340343.1"/>
    <property type="molecule type" value="Genomic_DNA"/>
</dbReference>
<comment type="caution">
    <text evidence="13">The sequence shown here is derived from an EMBL/GenBank/DDBJ whole genome shotgun (WGS) entry which is preliminary data.</text>
</comment>
<dbReference type="NCBIfam" id="TIGR00693">
    <property type="entry name" value="thiE"/>
    <property type="match status" value="1"/>
</dbReference>
<comment type="similarity">
    <text evidence="9 10">Belongs to the thiamine-phosphate synthase family.</text>
</comment>
<dbReference type="InterPro" id="IPR022998">
    <property type="entry name" value="ThiamineP_synth_TenI"/>
</dbReference>
<evidence type="ECO:0000256" key="1">
    <source>
        <dbReference type="ARBA" id="ARBA00005165"/>
    </source>
</evidence>
<dbReference type="RefSeq" id="WP_307341798.1">
    <property type="nucleotide sequence ID" value="NZ_JAUSUQ010000013.1"/>
</dbReference>
<keyword evidence="3 9" id="KW-0479">Metal-binding</keyword>
<evidence type="ECO:0000256" key="2">
    <source>
        <dbReference type="ARBA" id="ARBA00022679"/>
    </source>
</evidence>
<feature type="binding site" evidence="9">
    <location>
        <position position="107"/>
    </location>
    <ligand>
        <name>4-amino-2-methyl-5-(diphosphooxymethyl)pyrimidine</name>
        <dbReference type="ChEBI" id="CHEBI:57841"/>
    </ligand>
</feature>
<evidence type="ECO:0000256" key="3">
    <source>
        <dbReference type="ARBA" id="ARBA00022723"/>
    </source>
</evidence>
<dbReference type="CDD" id="cd00564">
    <property type="entry name" value="TMP_TenI"/>
    <property type="match status" value="1"/>
</dbReference>
<evidence type="ECO:0000256" key="7">
    <source>
        <dbReference type="ARBA" id="ARBA00047851"/>
    </source>
</evidence>
<dbReference type="PANTHER" id="PTHR20857">
    <property type="entry name" value="THIAMINE-PHOSPHATE PYROPHOSPHORYLASE"/>
    <property type="match status" value="1"/>
</dbReference>
<dbReference type="InterPro" id="IPR013785">
    <property type="entry name" value="Aldolase_TIM"/>
</dbReference>
<comment type="catalytic activity">
    <reaction evidence="7 9 10">
        <text>2-(2-carboxy-4-methylthiazol-5-yl)ethyl phosphate + 4-amino-2-methyl-5-(diphosphooxymethyl)pyrimidine + 2 H(+) = thiamine phosphate + CO2 + diphosphate</text>
        <dbReference type="Rhea" id="RHEA:47848"/>
        <dbReference type="ChEBI" id="CHEBI:15378"/>
        <dbReference type="ChEBI" id="CHEBI:16526"/>
        <dbReference type="ChEBI" id="CHEBI:33019"/>
        <dbReference type="ChEBI" id="CHEBI:37575"/>
        <dbReference type="ChEBI" id="CHEBI:57841"/>
        <dbReference type="ChEBI" id="CHEBI:62890"/>
        <dbReference type="EC" id="2.5.1.3"/>
    </reaction>
</comment>
<feature type="domain" description="Thiamine phosphate synthase/TenI" evidence="12">
    <location>
        <begin position="6"/>
        <end position="187"/>
    </location>
</feature>
<evidence type="ECO:0000256" key="9">
    <source>
        <dbReference type="HAMAP-Rule" id="MF_00097"/>
    </source>
</evidence>
<organism evidence="13 14">
    <name type="scientific">Caldalkalibacillus uzonensis</name>
    <dbReference type="NCBI Taxonomy" id="353224"/>
    <lineage>
        <taxon>Bacteria</taxon>
        <taxon>Bacillati</taxon>
        <taxon>Bacillota</taxon>
        <taxon>Bacilli</taxon>
        <taxon>Bacillales</taxon>
        <taxon>Bacillaceae</taxon>
        <taxon>Caldalkalibacillus</taxon>
    </lineage>
</organism>
<comment type="function">
    <text evidence="9">Condenses 4-methyl-5-(beta-hydroxyethyl)thiazole monophosphate (THZ-P) and 2-methyl-4-amino-5-hydroxymethyl pyrimidine pyrophosphate (HMP-PP) to form thiamine monophosphate (TMP).</text>
</comment>
<evidence type="ECO:0000256" key="11">
    <source>
        <dbReference type="RuleBase" id="RU004253"/>
    </source>
</evidence>
<dbReference type="InterPro" id="IPR034291">
    <property type="entry name" value="TMP_synthase"/>
</dbReference>
<dbReference type="Pfam" id="PF02581">
    <property type="entry name" value="TMP-TENI"/>
    <property type="match status" value="1"/>
</dbReference>
<comment type="cofactor">
    <cofactor evidence="9">
        <name>Mg(2+)</name>
        <dbReference type="ChEBI" id="CHEBI:18420"/>
    </cofactor>
    <text evidence="9">Binds 1 Mg(2+) ion per subunit.</text>
</comment>
<dbReference type="Gene3D" id="3.20.20.70">
    <property type="entry name" value="Aldolase class I"/>
    <property type="match status" value="1"/>
</dbReference>
<evidence type="ECO:0000256" key="4">
    <source>
        <dbReference type="ARBA" id="ARBA00022842"/>
    </source>
</evidence>
<feature type="binding site" evidence="9">
    <location>
        <begin position="184"/>
        <end position="185"/>
    </location>
    <ligand>
        <name>2-[(2R,5Z)-2-carboxy-4-methylthiazol-5(2H)-ylidene]ethyl phosphate</name>
        <dbReference type="ChEBI" id="CHEBI:62899"/>
    </ligand>
</feature>
<dbReference type="PANTHER" id="PTHR20857:SF15">
    <property type="entry name" value="THIAMINE-PHOSPHATE SYNTHASE"/>
    <property type="match status" value="1"/>
</dbReference>
<feature type="binding site" evidence="9">
    <location>
        <begin position="133"/>
        <end position="135"/>
    </location>
    <ligand>
        <name>2-[(2R,5Z)-2-carboxy-4-methylthiazol-5(2H)-ylidene]ethyl phosphate</name>
        <dbReference type="ChEBI" id="CHEBI:62899"/>
    </ligand>
</feature>
<comment type="pathway">
    <text evidence="1 9 11">Cofactor biosynthesis; thiamine diphosphate biosynthesis; thiamine phosphate from 4-amino-2-methyl-5-diphosphomethylpyrimidine and 4-methyl-5-(2-phosphoethyl)-thiazole: step 1/1.</text>
</comment>
<feature type="binding site" evidence="9">
    <location>
        <position position="69"/>
    </location>
    <ligand>
        <name>Mg(2+)</name>
        <dbReference type="ChEBI" id="CHEBI:18420"/>
    </ligand>
</feature>
<proteinExistence type="inferred from homology"/>
<keyword evidence="4 9" id="KW-0460">Magnesium</keyword>
<comment type="catalytic activity">
    <reaction evidence="8 9 10">
        <text>2-[(2R,5Z)-2-carboxy-4-methylthiazol-5(2H)-ylidene]ethyl phosphate + 4-amino-2-methyl-5-(diphosphooxymethyl)pyrimidine + 2 H(+) = thiamine phosphate + CO2 + diphosphate</text>
        <dbReference type="Rhea" id="RHEA:47844"/>
        <dbReference type="ChEBI" id="CHEBI:15378"/>
        <dbReference type="ChEBI" id="CHEBI:16526"/>
        <dbReference type="ChEBI" id="CHEBI:33019"/>
        <dbReference type="ChEBI" id="CHEBI:37575"/>
        <dbReference type="ChEBI" id="CHEBI:57841"/>
        <dbReference type="ChEBI" id="CHEBI:62899"/>
        <dbReference type="EC" id="2.5.1.3"/>
    </reaction>
</comment>